<protein>
    <recommendedName>
        <fullName evidence="3">Reverse transcriptase domain-containing protein</fullName>
    </recommendedName>
</protein>
<dbReference type="EMBL" id="RCHS01001987">
    <property type="protein sequence ID" value="RMX50305.1"/>
    <property type="molecule type" value="Genomic_DNA"/>
</dbReference>
<dbReference type="PANTHER" id="PTHR47510:SF3">
    <property type="entry name" value="ENDO_EXONUCLEASE_PHOSPHATASE DOMAIN-CONTAINING PROTEIN"/>
    <property type="match status" value="1"/>
</dbReference>
<organism evidence="1 2">
    <name type="scientific">Pocillopora damicornis</name>
    <name type="common">Cauliflower coral</name>
    <name type="synonym">Millepora damicornis</name>
    <dbReference type="NCBI Taxonomy" id="46731"/>
    <lineage>
        <taxon>Eukaryota</taxon>
        <taxon>Metazoa</taxon>
        <taxon>Cnidaria</taxon>
        <taxon>Anthozoa</taxon>
        <taxon>Hexacorallia</taxon>
        <taxon>Scleractinia</taxon>
        <taxon>Astrocoeniina</taxon>
        <taxon>Pocilloporidae</taxon>
        <taxon>Pocillopora</taxon>
    </lineage>
</organism>
<accession>A0A3M6U9E6</accession>
<gene>
    <name evidence="1" type="ORF">pdam_00022650</name>
</gene>
<name>A0A3M6U9E6_POCDA</name>
<dbReference type="STRING" id="46731.A0A3M6U9E6"/>
<evidence type="ECO:0000313" key="2">
    <source>
        <dbReference type="Proteomes" id="UP000275408"/>
    </source>
</evidence>
<proteinExistence type="predicted"/>
<dbReference type="Proteomes" id="UP000275408">
    <property type="component" value="Unassembled WGS sequence"/>
</dbReference>
<evidence type="ECO:0008006" key="3">
    <source>
        <dbReference type="Google" id="ProtNLM"/>
    </source>
</evidence>
<dbReference type="AlphaFoldDB" id="A0A3M6U9E6"/>
<comment type="caution">
    <text evidence="1">The sequence shown here is derived from an EMBL/GenBank/DDBJ whole genome shotgun (WGS) entry which is preliminary data.</text>
</comment>
<evidence type="ECO:0000313" key="1">
    <source>
        <dbReference type="EMBL" id="RMX50305.1"/>
    </source>
</evidence>
<keyword evidence="2" id="KW-1185">Reference proteome</keyword>
<sequence>MEKESLIEELVEREDAIQAKAESALKQQLKDNETVEDIQKKAMESLKETKKRNSEEGTTPSTDVTATMKTLSAKGPYYLPSRFPYAEDNTCNFHLTQRIILSGDVEANLGPKEANVHQESKQINTQCQSKLNGDLKICKWNINRLTDAKFEQLKHFLTSSCPRIDETIDKNKGNPRGIWKALKTLSGLKKDQFTIRQLITEHGAISDKQEIAEYMNDTFINTASQIIPGSQYIGDLDLDDVALHEFLKSKSGNHSFKIPPITEAQVLDLINKIPSSKAIGCDGLSVKVSKVAASVLTNPPCHLMNLSISTGSFPSTWKTTQVTSSFRNGSREDISNY</sequence>
<dbReference type="PANTHER" id="PTHR47510">
    <property type="entry name" value="REVERSE TRANSCRIPTASE DOMAIN-CONTAINING PROTEIN"/>
    <property type="match status" value="1"/>
</dbReference>
<reference evidence="1 2" key="1">
    <citation type="journal article" date="2018" name="Sci. Rep.">
        <title>Comparative analysis of the Pocillopora damicornis genome highlights role of immune system in coral evolution.</title>
        <authorList>
            <person name="Cunning R."/>
            <person name="Bay R.A."/>
            <person name="Gillette P."/>
            <person name="Baker A.C."/>
            <person name="Traylor-Knowles N."/>
        </authorList>
    </citation>
    <scope>NUCLEOTIDE SEQUENCE [LARGE SCALE GENOMIC DNA]</scope>
    <source>
        <strain evidence="1">RSMAS</strain>
        <tissue evidence="1">Whole animal</tissue>
    </source>
</reference>